<comment type="caution">
    <text evidence="1">The sequence shown here is derived from an EMBL/GenBank/DDBJ whole genome shotgun (WGS) entry which is preliminary data.</text>
</comment>
<reference evidence="1 2" key="1">
    <citation type="submission" date="2012-04" db="EMBL/GenBank/DDBJ databases">
        <authorList>
            <person name="Genoscope - CEA"/>
        </authorList>
    </citation>
    <scope>NUCLEOTIDE SEQUENCE [LARGE SCALE GENOMIC DNA]</scope>
    <source>
        <strain evidence="1 2">9701</strain>
    </source>
</reference>
<protein>
    <submittedName>
        <fullName evidence="1">Uncharacterized protein</fullName>
    </submittedName>
</protein>
<name>I4IQY0_MICAE</name>
<accession>I4IQY0</accession>
<evidence type="ECO:0000313" key="2">
    <source>
        <dbReference type="Proteomes" id="UP000004047"/>
    </source>
</evidence>
<dbReference type="Proteomes" id="UP000004047">
    <property type="component" value="Unassembled WGS sequence"/>
</dbReference>
<dbReference type="HOGENOM" id="CLU_3272815_0_0_3"/>
<dbReference type="EMBL" id="CAIQ01000185">
    <property type="protein sequence ID" value="CCI36704.1"/>
    <property type="molecule type" value="Genomic_DNA"/>
</dbReference>
<proteinExistence type="predicted"/>
<gene>
    <name evidence="1" type="ORF">MICAK_2650004</name>
</gene>
<evidence type="ECO:0000313" key="1">
    <source>
        <dbReference type="EMBL" id="CCI36704.1"/>
    </source>
</evidence>
<sequence>MMHDIVIGLSNKTKTFTRLIDAMKNFQTWFCVINSIQLLIH</sequence>
<organism evidence="1 2">
    <name type="scientific">Microcystis aeruginosa PCC 9701</name>
    <dbReference type="NCBI Taxonomy" id="721123"/>
    <lineage>
        <taxon>Bacteria</taxon>
        <taxon>Bacillati</taxon>
        <taxon>Cyanobacteriota</taxon>
        <taxon>Cyanophyceae</taxon>
        <taxon>Oscillatoriophycideae</taxon>
        <taxon>Chroococcales</taxon>
        <taxon>Microcystaceae</taxon>
        <taxon>Microcystis</taxon>
    </lineage>
</organism>
<dbReference type="AlphaFoldDB" id="I4IQY0"/>